<evidence type="ECO:0000313" key="8">
    <source>
        <dbReference type="EMBL" id="KAG8158699.1"/>
    </source>
</evidence>
<accession>A0AAV6TEX3</accession>
<keyword evidence="5 7" id="KW-0472">Membrane</keyword>
<keyword evidence="4 7" id="KW-1133">Transmembrane helix</keyword>
<evidence type="ECO:0000313" key="9">
    <source>
        <dbReference type="Proteomes" id="UP000827092"/>
    </source>
</evidence>
<evidence type="ECO:0000256" key="4">
    <source>
        <dbReference type="ARBA" id="ARBA00022989"/>
    </source>
</evidence>
<keyword evidence="3 7" id="KW-0812">Transmembrane</keyword>
<proteinExistence type="inferred from homology"/>
<sequence>MIVVSIAWIPVIQEMQGGQLFIYIQSVSAYLAPPIAAVYILAVLWRRMNEQ</sequence>
<evidence type="ECO:0000256" key="1">
    <source>
        <dbReference type="ARBA" id="ARBA00004141"/>
    </source>
</evidence>
<evidence type="ECO:0000256" key="7">
    <source>
        <dbReference type="SAM" id="Phobius"/>
    </source>
</evidence>
<feature type="transmembrane region" description="Helical" evidence="7">
    <location>
        <begin position="20"/>
        <end position="45"/>
    </location>
</feature>
<evidence type="ECO:0000256" key="6">
    <source>
        <dbReference type="RuleBase" id="RU362091"/>
    </source>
</evidence>
<comment type="subcellular location">
    <subcellularLocation>
        <location evidence="1">Membrane</location>
        <topology evidence="1">Multi-pass membrane protein</topology>
    </subcellularLocation>
</comment>
<dbReference type="InterPro" id="IPR038377">
    <property type="entry name" value="Na/Glc_symporter_sf"/>
</dbReference>
<dbReference type="PROSITE" id="PS50283">
    <property type="entry name" value="NA_SOLUT_SYMP_3"/>
    <property type="match status" value="1"/>
</dbReference>
<feature type="non-terminal residue" evidence="8">
    <location>
        <position position="51"/>
    </location>
</feature>
<comment type="similarity">
    <text evidence="2 6">Belongs to the sodium:solute symporter (SSF) (TC 2.A.21) family.</text>
</comment>
<dbReference type="GO" id="GO:0005886">
    <property type="term" value="C:plasma membrane"/>
    <property type="evidence" value="ECO:0007669"/>
    <property type="project" value="TreeGrafter"/>
</dbReference>
<name>A0AAV6TEX3_9ARAC</name>
<organism evidence="8 9">
    <name type="scientific">Oedothorax gibbosus</name>
    <dbReference type="NCBI Taxonomy" id="931172"/>
    <lineage>
        <taxon>Eukaryota</taxon>
        <taxon>Metazoa</taxon>
        <taxon>Ecdysozoa</taxon>
        <taxon>Arthropoda</taxon>
        <taxon>Chelicerata</taxon>
        <taxon>Arachnida</taxon>
        <taxon>Araneae</taxon>
        <taxon>Araneomorphae</taxon>
        <taxon>Entelegynae</taxon>
        <taxon>Araneoidea</taxon>
        <taxon>Linyphiidae</taxon>
        <taxon>Erigoninae</taxon>
        <taxon>Oedothorax</taxon>
    </lineage>
</organism>
<dbReference type="Gene3D" id="1.20.1730.10">
    <property type="entry name" value="Sodium/glucose cotransporter"/>
    <property type="match status" value="1"/>
</dbReference>
<comment type="caution">
    <text evidence="8">The sequence shown here is derived from an EMBL/GenBank/DDBJ whole genome shotgun (WGS) entry which is preliminary data.</text>
</comment>
<dbReference type="InterPro" id="IPR001734">
    <property type="entry name" value="Na/solute_symporter"/>
</dbReference>
<gene>
    <name evidence="8" type="ORF">JTE90_021122</name>
</gene>
<dbReference type="PANTHER" id="PTHR11819:SF150">
    <property type="entry name" value="SODIUM_MYO-INOSITOL COTRANSPORTER"/>
    <property type="match status" value="1"/>
</dbReference>
<protein>
    <submittedName>
        <fullName evidence="8">Uncharacterized protein</fullName>
    </submittedName>
</protein>
<dbReference type="EMBL" id="JAFNEN010005900">
    <property type="protein sequence ID" value="KAG8158699.1"/>
    <property type="molecule type" value="Genomic_DNA"/>
</dbReference>
<dbReference type="PANTHER" id="PTHR11819">
    <property type="entry name" value="SOLUTE CARRIER FAMILY 5"/>
    <property type="match status" value="1"/>
</dbReference>
<dbReference type="GO" id="GO:0005412">
    <property type="term" value="F:D-glucose:sodium symporter activity"/>
    <property type="evidence" value="ECO:0007669"/>
    <property type="project" value="TreeGrafter"/>
</dbReference>
<evidence type="ECO:0000256" key="2">
    <source>
        <dbReference type="ARBA" id="ARBA00006434"/>
    </source>
</evidence>
<reference evidence="8 9" key="1">
    <citation type="journal article" date="2022" name="Nat. Ecol. Evol.">
        <title>A masculinizing supergene underlies an exaggerated male reproductive morph in a spider.</title>
        <authorList>
            <person name="Hendrickx F."/>
            <person name="De Corte Z."/>
            <person name="Sonet G."/>
            <person name="Van Belleghem S.M."/>
            <person name="Kostlbacher S."/>
            <person name="Vangestel C."/>
        </authorList>
    </citation>
    <scope>NUCLEOTIDE SEQUENCE [LARGE SCALE GENOMIC DNA]</scope>
    <source>
        <strain evidence="8">W744_W776</strain>
    </source>
</reference>
<dbReference type="Pfam" id="PF00474">
    <property type="entry name" value="SSF"/>
    <property type="match status" value="1"/>
</dbReference>
<evidence type="ECO:0000256" key="5">
    <source>
        <dbReference type="ARBA" id="ARBA00023136"/>
    </source>
</evidence>
<dbReference type="AlphaFoldDB" id="A0AAV6TEX3"/>
<evidence type="ECO:0000256" key="3">
    <source>
        <dbReference type="ARBA" id="ARBA00022692"/>
    </source>
</evidence>
<keyword evidence="9" id="KW-1185">Reference proteome</keyword>
<dbReference type="Proteomes" id="UP000827092">
    <property type="component" value="Unassembled WGS sequence"/>
</dbReference>